<dbReference type="InterPro" id="IPR040999">
    <property type="entry name" value="Mak_N_cap"/>
</dbReference>
<keyword evidence="7" id="KW-0808">Transferase</keyword>
<dbReference type="EC" id="2.7.1.175" evidence="4"/>
<dbReference type="UniPathway" id="UPA00164"/>
<comment type="similarity">
    <text evidence="2">Belongs to the aminoglycoside phosphotransferase family.</text>
</comment>
<evidence type="ECO:0000256" key="3">
    <source>
        <dbReference type="ARBA" id="ARBA00011245"/>
    </source>
</evidence>
<keyword evidence="9 17" id="KW-0418">Kinase</keyword>
<dbReference type="STRING" id="403935.SAMN05216481_11346"/>
<dbReference type="EMBL" id="FOET01000013">
    <property type="protein sequence ID" value="SEQ70463.1"/>
    <property type="molecule type" value="Genomic_DNA"/>
</dbReference>
<proteinExistence type="inferred from homology"/>
<dbReference type="InterPro" id="IPR002575">
    <property type="entry name" value="Aminoglycoside_PTrfase"/>
</dbReference>
<keyword evidence="12" id="KW-0119">Carbohydrate metabolism</keyword>
<evidence type="ECO:0000259" key="15">
    <source>
        <dbReference type="Pfam" id="PF01636"/>
    </source>
</evidence>
<evidence type="ECO:0000256" key="9">
    <source>
        <dbReference type="ARBA" id="ARBA00022777"/>
    </source>
</evidence>
<dbReference type="AlphaFoldDB" id="A0A1H9I7B7"/>
<dbReference type="GO" id="GO:0016301">
    <property type="term" value="F:kinase activity"/>
    <property type="evidence" value="ECO:0007669"/>
    <property type="project" value="UniProtKB-KW"/>
</dbReference>
<evidence type="ECO:0000256" key="13">
    <source>
        <dbReference type="ARBA" id="ARBA00031251"/>
    </source>
</evidence>
<evidence type="ECO:0000256" key="2">
    <source>
        <dbReference type="ARBA" id="ARBA00006219"/>
    </source>
</evidence>
<evidence type="ECO:0000256" key="1">
    <source>
        <dbReference type="ARBA" id="ARBA00004964"/>
    </source>
</evidence>
<evidence type="ECO:0000256" key="11">
    <source>
        <dbReference type="ARBA" id="ARBA00023056"/>
    </source>
</evidence>
<evidence type="ECO:0000256" key="5">
    <source>
        <dbReference type="ARBA" id="ARBA00013882"/>
    </source>
</evidence>
<evidence type="ECO:0000256" key="12">
    <source>
        <dbReference type="ARBA" id="ARBA00023277"/>
    </source>
</evidence>
<protein>
    <recommendedName>
        <fullName evidence="5">Maltokinase</fullName>
        <ecNumber evidence="4">2.7.1.175</ecNumber>
    </recommendedName>
    <alternativeName>
        <fullName evidence="13">Maltose-1-phosphate synthase</fullName>
    </alternativeName>
</protein>
<evidence type="ECO:0000256" key="8">
    <source>
        <dbReference type="ARBA" id="ARBA00022741"/>
    </source>
</evidence>
<evidence type="ECO:0000256" key="6">
    <source>
        <dbReference type="ARBA" id="ARBA00022600"/>
    </source>
</evidence>
<keyword evidence="10" id="KW-0067">ATP-binding</keyword>
<dbReference type="GO" id="GO:0005978">
    <property type="term" value="P:glycogen biosynthetic process"/>
    <property type="evidence" value="ECO:0007669"/>
    <property type="project" value="UniProtKB-UniPathway"/>
</dbReference>
<keyword evidence="11" id="KW-0320">Glycogen biosynthesis</keyword>
<evidence type="ECO:0000256" key="7">
    <source>
        <dbReference type="ARBA" id="ARBA00022679"/>
    </source>
</evidence>
<dbReference type="Pfam" id="PF18085">
    <property type="entry name" value="Mak_N_cap"/>
    <property type="match status" value="1"/>
</dbReference>
<comment type="catalytic activity">
    <reaction evidence="14">
        <text>D-maltose + ATP = alpha-maltose 1-phosphate + ADP + H(+)</text>
        <dbReference type="Rhea" id="RHEA:31915"/>
        <dbReference type="ChEBI" id="CHEBI:15378"/>
        <dbReference type="ChEBI" id="CHEBI:17306"/>
        <dbReference type="ChEBI" id="CHEBI:30616"/>
        <dbReference type="ChEBI" id="CHEBI:63576"/>
        <dbReference type="ChEBI" id="CHEBI:456216"/>
        <dbReference type="EC" id="2.7.1.175"/>
    </reaction>
</comment>
<keyword evidence="18" id="KW-1185">Reference proteome</keyword>
<dbReference type="SUPFAM" id="SSF56112">
    <property type="entry name" value="Protein kinase-like (PK-like)"/>
    <property type="match status" value="1"/>
</dbReference>
<feature type="domain" description="Aminoglycoside phosphotransferase" evidence="15">
    <location>
        <begin position="239"/>
        <end position="445"/>
    </location>
</feature>
<dbReference type="GO" id="GO:0005524">
    <property type="term" value="F:ATP binding"/>
    <property type="evidence" value="ECO:0007669"/>
    <property type="project" value="UniProtKB-KW"/>
</dbReference>
<accession>A0A1H9I7B7</accession>
<feature type="domain" description="Maltokinase N-terminal cap" evidence="16">
    <location>
        <begin position="103"/>
        <end position="201"/>
    </location>
</feature>
<evidence type="ECO:0000259" key="16">
    <source>
        <dbReference type="Pfam" id="PF18085"/>
    </source>
</evidence>
<comment type="subunit">
    <text evidence="3">Monomer.</text>
</comment>
<sequence length="556" mass="59494">MDGGGPGTSQDTDWARAAAGSIPPTADRTTHKSSLARLVGTPRHVPHRRTATAAIRDTLPYLSCARGKDAMSDSSSPRAAVVATREPEGAALLRSLTPLLTEWLPRQRWFAGKGRPVSGFALVAATELLPCTSGAAPGLLHLLVRARQPGGPEQTHPVPADCYQLLLGVRDALPPPLAGSLIGHPADGPLAGLTVYEALHDPRLAAVLLERLRSPGRLGPLLFQRERGTTIPQGLPPRPLSVEQSNSSVVYGDSHILKLFRRVSPGVNPDLELPLALARAGSDRVPAPAAWFEARPGERPGEGGEAGEPMTLGVLQPFLPGTSDGWQLALDSLASHGDFSPSARTLGQAIAEVHTTLAQALPVTALGRRQLEFIASGMNERLEAAAAAVPALRPYRGKLHTVFDAVAGLGRGGRSWSAQRIHGDLHLGQALCAGDDGRWSIIDFEGEPARPITERRRPQPVVRDIAGILRSFDYAACQHARSSPEEAGWAREWSEKNRDAYCSGYADASGSDPRDEDVLLRAYETDKAVYEVLYEARHRPAWLAIPMSAVQRLADT</sequence>
<comment type="pathway">
    <text evidence="1">Glycan biosynthesis; glycogen biosynthesis.</text>
</comment>
<dbReference type="Proteomes" id="UP000199055">
    <property type="component" value="Unassembled WGS sequence"/>
</dbReference>
<evidence type="ECO:0000256" key="4">
    <source>
        <dbReference type="ARBA" id="ARBA00011962"/>
    </source>
</evidence>
<keyword evidence="6" id="KW-0321">Glycogen metabolism</keyword>
<evidence type="ECO:0000313" key="18">
    <source>
        <dbReference type="Proteomes" id="UP000199055"/>
    </source>
</evidence>
<evidence type="ECO:0000256" key="14">
    <source>
        <dbReference type="ARBA" id="ARBA00049067"/>
    </source>
</evidence>
<reference evidence="17 18" key="1">
    <citation type="submission" date="2016-10" db="EMBL/GenBank/DDBJ databases">
        <authorList>
            <person name="de Groot N.N."/>
        </authorList>
    </citation>
    <scope>NUCLEOTIDE SEQUENCE [LARGE SCALE GENOMIC DNA]</scope>
    <source>
        <strain evidence="17 18">CGMCC 4.3519</strain>
    </source>
</reference>
<dbReference type="Gene3D" id="3.90.1200.10">
    <property type="match status" value="1"/>
</dbReference>
<evidence type="ECO:0000313" key="17">
    <source>
        <dbReference type="EMBL" id="SEQ70463.1"/>
    </source>
</evidence>
<organism evidence="17 18">
    <name type="scientific">Streptomyces radiopugnans</name>
    <dbReference type="NCBI Taxonomy" id="403935"/>
    <lineage>
        <taxon>Bacteria</taxon>
        <taxon>Bacillati</taxon>
        <taxon>Actinomycetota</taxon>
        <taxon>Actinomycetes</taxon>
        <taxon>Kitasatosporales</taxon>
        <taxon>Streptomycetaceae</taxon>
        <taxon>Streptomyces</taxon>
    </lineage>
</organism>
<evidence type="ECO:0000256" key="10">
    <source>
        <dbReference type="ARBA" id="ARBA00022840"/>
    </source>
</evidence>
<name>A0A1H9I7B7_9ACTN</name>
<gene>
    <name evidence="17" type="ORF">SAMN05216481_11346</name>
</gene>
<dbReference type="InterPro" id="IPR011009">
    <property type="entry name" value="Kinase-like_dom_sf"/>
</dbReference>
<dbReference type="Pfam" id="PF01636">
    <property type="entry name" value="APH"/>
    <property type="match status" value="1"/>
</dbReference>
<keyword evidence="8" id="KW-0547">Nucleotide-binding</keyword>